<keyword evidence="1" id="KW-1133">Transmembrane helix</keyword>
<protein>
    <submittedName>
        <fullName evidence="2">Uncharacterized protein</fullName>
    </submittedName>
</protein>
<gene>
    <name evidence="2" type="ORF">JRQ81_005418</name>
</gene>
<feature type="transmembrane region" description="Helical" evidence="1">
    <location>
        <begin position="12"/>
        <end position="32"/>
    </location>
</feature>
<evidence type="ECO:0000256" key="1">
    <source>
        <dbReference type="SAM" id="Phobius"/>
    </source>
</evidence>
<keyword evidence="1" id="KW-0812">Transmembrane</keyword>
<accession>A0A9Q1AVF3</accession>
<organism evidence="2 3">
    <name type="scientific">Phrynocephalus forsythii</name>
    <dbReference type="NCBI Taxonomy" id="171643"/>
    <lineage>
        <taxon>Eukaryota</taxon>
        <taxon>Metazoa</taxon>
        <taxon>Chordata</taxon>
        <taxon>Craniata</taxon>
        <taxon>Vertebrata</taxon>
        <taxon>Euteleostomi</taxon>
        <taxon>Lepidosauria</taxon>
        <taxon>Squamata</taxon>
        <taxon>Bifurcata</taxon>
        <taxon>Unidentata</taxon>
        <taxon>Episquamata</taxon>
        <taxon>Toxicofera</taxon>
        <taxon>Iguania</taxon>
        <taxon>Acrodonta</taxon>
        <taxon>Agamidae</taxon>
        <taxon>Agaminae</taxon>
        <taxon>Phrynocephalus</taxon>
    </lineage>
</organism>
<keyword evidence="3" id="KW-1185">Reference proteome</keyword>
<reference evidence="2" key="1">
    <citation type="journal article" date="2023" name="DNA Res.">
        <title>Chromosome-level genome assembly of Phrynocephalus forsythii using third-generation DNA sequencing and Hi-C analysis.</title>
        <authorList>
            <person name="Qi Y."/>
            <person name="Zhao W."/>
            <person name="Zhao Y."/>
            <person name="Niu C."/>
            <person name="Cao S."/>
            <person name="Zhang Y."/>
        </authorList>
    </citation>
    <scope>NUCLEOTIDE SEQUENCE</scope>
    <source>
        <tissue evidence="2">Muscle</tissue>
    </source>
</reference>
<keyword evidence="1" id="KW-0472">Membrane</keyword>
<comment type="caution">
    <text evidence="2">The sequence shown here is derived from an EMBL/GenBank/DDBJ whole genome shotgun (WGS) entry which is preliminary data.</text>
</comment>
<evidence type="ECO:0000313" key="2">
    <source>
        <dbReference type="EMBL" id="KAJ7313754.1"/>
    </source>
</evidence>
<name>A0A9Q1AVF3_9SAUR</name>
<sequence length="86" mass="9826">MAAGVKYKDVSYSWLFFIEMSGFYFTVSSLYFKGLPSEKDKNCEKKSRILKIAIQSQELDSTPGKQTDHLATVFSTMECFIDTCLM</sequence>
<dbReference type="Proteomes" id="UP001142489">
    <property type="component" value="Unassembled WGS sequence"/>
</dbReference>
<evidence type="ECO:0000313" key="3">
    <source>
        <dbReference type="Proteomes" id="UP001142489"/>
    </source>
</evidence>
<dbReference type="AlphaFoldDB" id="A0A9Q1AVF3"/>
<proteinExistence type="predicted"/>
<dbReference type="EMBL" id="JAPFRF010000012">
    <property type="protein sequence ID" value="KAJ7313754.1"/>
    <property type="molecule type" value="Genomic_DNA"/>
</dbReference>